<keyword evidence="2" id="KW-0233">DNA recombination</keyword>
<sequence>MERRRIITKLARDAGIIPTELSPQSISNWLAHHAQPSTQETYYSAIRAWSKWLVVSNRRVDDPTMHVPRPRVPRREPRPVDTKHIETLLASDIHLDTKTKILLMAYAGWRVSEVARAHGKQFDLIANRFTLKGKGAVEVTLPLHPILAEEARLRPRRGLWFPSPVDPHRSVRGDSVSTLIANAFARCGIDATAHQLRHWFASELLARGVDVRVVQVLMRHASLATTQVYTAVPDEMRRAAISKLPNLNSDTWLQFAIQSSTGLHDE</sequence>
<dbReference type="PANTHER" id="PTHR30349">
    <property type="entry name" value="PHAGE INTEGRASE-RELATED"/>
    <property type="match status" value="1"/>
</dbReference>
<organism evidence="6 7">
    <name type="scientific">Rarobacter faecitabidus</name>
    <dbReference type="NCBI Taxonomy" id="13243"/>
    <lineage>
        <taxon>Bacteria</taxon>
        <taxon>Bacillati</taxon>
        <taxon>Actinomycetota</taxon>
        <taxon>Actinomycetes</taxon>
        <taxon>Micrococcales</taxon>
        <taxon>Rarobacteraceae</taxon>
        <taxon>Rarobacter</taxon>
    </lineage>
</organism>
<dbReference type="GO" id="GO:0003677">
    <property type="term" value="F:DNA binding"/>
    <property type="evidence" value="ECO:0007669"/>
    <property type="project" value="UniProtKB-UniRule"/>
</dbReference>
<gene>
    <name evidence="6" type="ORF">FB461_2161</name>
</gene>
<dbReference type="CDD" id="cd00397">
    <property type="entry name" value="DNA_BRE_C"/>
    <property type="match status" value="1"/>
</dbReference>
<evidence type="ECO:0000256" key="2">
    <source>
        <dbReference type="ARBA" id="ARBA00023172"/>
    </source>
</evidence>
<dbReference type="SUPFAM" id="SSF56349">
    <property type="entry name" value="DNA breaking-rejoining enzymes"/>
    <property type="match status" value="1"/>
</dbReference>
<dbReference type="PROSITE" id="PS51898">
    <property type="entry name" value="TYR_RECOMBINASE"/>
    <property type="match status" value="1"/>
</dbReference>
<dbReference type="Proteomes" id="UP000315389">
    <property type="component" value="Unassembled WGS sequence"/>
</dbReference>
<dbReference type="InterPro" id="IPR013762">
    <property type="entry name" value="Integrase-like_cat_sf"/>
</dbReference>
<dbReference type="InterPro" id="IPR050090">
    <property type="entry name" value="Tyrosine_recombinase_XerCD"/>
</dbReference>
<reference evidence="6 7" key="1">
    <citation type="submission" date="2019-06" db="EMBL/GenBank/DDBJ databases">
        <title>Sequencing the genomes of 1000 actinobacteria strains.</title>
        <authorList>
            <person name="Klenk H.-P."/>
        </authorList>
    </citation>
    <scope>NUCLEOTIDE SEQUENCE [LARGE SCALE GENOMIC DNA]</scope>
    <source>
        <strain evidence="6 7">DSM 4813</strain>
    </source>
</reference>
<accession>A0A542ZAR1</accession>
<name>A0A542ZAR1_RARFA</name>
<dbReference type="GO" id="GO:0015074">
    <property type="term" value="P:DNA integration"/>
    <property type="evidence" value="ECO:0007669"/>
    <property type="project" value="InterPro"/>
</dbReference>
<dbReference type="InterPro" id="IPR011010">
    <property type="entry name" value="DNA_brk_join_enz"/>
</dbReference>
<dbReference type="GO" id="GO:0006310">
    <property type="term" value="P:DNA recombination"/>
    <property type="evidence" value="ECO:0007669"/>
    <property type="project" value="UniProtKB-KW"/>
</dbReference>
<proteinExistence type="predicted"/>
<evidence type="ECO:0000313" key="6">
    <source>
        <dbReference type="EMBL" id="TQL57427.1"/>
    </source>
</evidence>
<keyword evidence="7" id="KW-1185">Reference proteome</keyword>
<evidence type="ECO:0000256" key="1">
    <source>
        <dbReference type="ARBA" id="ARBA00023125"/>
    </source>
</evidence>
<dbReference type="AlphaFoldDB" id="A0A542ZAR1"/>
<dbReference type="PANTHER" id="PTHR30349:SF64">
    <property type="entry name" value="PROPHAGE INTEGRASE INTD-RELATED"/>
    <property type="match status" value="1"/>
</dbReference>
<dbReference type="PROSITE" id="PS51900">
    <property type="entry name" value="CB"/>
    <property type="match status" value="1"/>
</dbReference>
<dbReference type="EMBL" id="VFOS01000004">
    <property type="protein sequence ID" value="TQL57427.1"/>
    <property type="molecule type" value="Genomic_DNA"/>
</dbReference>
<evidence type="ECO:0000259" key="4">
    <source>
        <dbReference type="PROSITE" id="PS51898"/>
    </source>
</evidence>
<evidence type="ECO:0000259" key="5">
    <source>
        <dbReference type="PROSITE" id="PS51900"/>
    </source>
</evidence>
<feature type="domain" description="Core-binding (CB)" evidence="5">
    <location>
        <begin position="1"/>
        <end position="54"/>
    </location>
</feature>
<evidence type="ECO:0000313" key="7">
    <source>
        <dbReference type="Proteomes" id="UP000315389"/>
    </source>
</evidence>
<keyword evidence="1 3" id="KW-0238">DNA-binding</keyword>
<dbReference type="InterPro" id="IPR002104">
    <property type="entry name" value="Integrase_catalytic"/>
</dbReference>
<dbReference type="Pfam" id="PF00589">
    <property type="entry name" value="Phage_integrase"/>
    <property type="match status" value="1"/>
</dbReference>
<protein>
    <submittedName>
        <fullName evidence="6">Site-specific recombinase XerD</fullName>
    </submittedName>
</protein>
<feature type="domain" description="Tyr recombinase" evidence="4">
    <location>
        <begin position="75"/>
        <end position="242"/>
    </location>
</feature>
<dbReference type="Gene3D" id="1.10.443.10">
    <property type="entry name" value="Intergrase catalytic core"/>
    <property type="match status" value="1"/>
</dbReference>
<comment type="caution">
    <text evidence="6">The sequence shown here is derived from an EMBL/GenBank/DDBJ whole genome shotgun (WGS) entry which is preliminary data.</text>
</comment>
<dbReference type="InterPro" id="IPR044068">
    <property type="entry name" value="CB"/>
</dbReference>
<evidence type="ECO:0000256" key="3">
    <source>
        <dbReference type="PROSITE-ProRule" id="PRU01248"/>
    </source>
</evidence>